<organism evidence="2 3">
    <name type="scientific">Auraticoccus monumenti</name>
    <dbReference type="NCBI Taxonomy" id="675864"/>
    <lineage>
        <taxon>Bacteria</taxon>
        <taxon>Bacillati</taxon>
        <taxon>Actinomycetota</taxon>
        <taxon>Actinomycetes</taxon>
        <taxon>Propionibacteriales</taxon>
        <taxon>Propionibacteriaceae</taxon>
        <taxon>Auraticoccus</taxon>
    </lineage>
</organism>
<accession>A0A1G6S160</accession>
<sequence>MSDPLQDLLRLEGVPSALEAARSAADVVLRDRGLRRIDPEDVARALLLGAGASAAMAADDLLAPEEDPGLDWHPGAVRLSTQLPELATLVSSAPGQLLTRCHAVLARGLLPDEALGRVRSEPGVGERVLELTRLLHRPSTTPALLRAALAHAEIATLRPFEAGNGLVARALEHLVLIHHGVDPRAALVPEVGHRESGSAYRALLEGYAGGTAQGVRAWIRHCADALAVGAERSPLAAGRR</sequence>
<dbReference type="STRING" id="675864.SAMN04489747_0182"/>
<dbReference type="Gene3D" id="1.10.3290.10">
    <property type="entry name" value="Fido-like domain"/>
    <property type="match status" value="1"/>
</dbReference>
<gene>
    <name evidence="2" type="ORF">SAMN04489747_0182</name>
</gene>
<dbReference type="OrthoDB" id="5241763at2"/>
<dbReference type="PROSITE" id="PS51459">
    <property type="entry name" value="FIDO"/>
    <property type="match status" value="1"/>
</dbReference>
<feature type="domain" description="Fido" evidence="1">
    <location>
        <begin position="93"/>
        <end position="221"/>
    </location>
</feature>
<reference evidence="2 3" key="1">
    <citation type="submission" date="2016-10" db="EMBL/GenBank/DDBJ databases">
        <authorList>
            <person name="de Groot N.N."/>
        </authorList>
    </citation>
    <scope>NUCLEOTIDE SEQUENCE [LARGE SCALE GENOMIC DNA]</scope>
    <source>
        <strain evidence="2 3">MON 2.2</strain>
    </source>
</reference>
<dbReference type="SUPFAM" id="SSF140931">
    <property type="entry name" value="Fic-like"/>
    <property type="match status" value="1"/>
</dbReference>
<dbReference type="EMBL" id="LT629688">
    <property type="protein sequence ID" value="SDD10414.1"/>
    <property type="molecule type" value="Genomic_DNA"/>
</dbReference>
<dbReference type="InterPro" id="IPR003812">
    <property type="entry name" value="Fido"/>
</dbReference>
<evidence type="ECO:0000313" key="3">
    <source>
        <dbReference type="Proteomes" id="UP000198546"/>
    </source>
</evidence>
<dbReference type="RefSeq" id="WP_157676903.1">
    <property type="nucleotide sequence ID" value="NZ_LT629688.1"/>
</dbReference>
<evidence type="ECO:0000313" key="2">
    <source>
        <dbReference type="EMBL" id="SDD10414.1"/>
    </source>
</evidence>
<proteinExistence type="predicted"/>
<dbReference type="AlphaFoldDB" id="A0A1G6S160"/>
<name>A0A1G6S160_9ACTN</name>
<evidence type="ECO:0000259" key="1">
    <source>
        <dbReference type="PROSITE" id="PS51459"/>
    </source>
</evidence>
<dbReference type="Pfam" id="PF02661">
    <property type="entry name" value="Fic"/>
    <property type="match status" value="1"/>
</dbReference>
<dbReference type="Proteomes" id="UP000198546">
    <property type="component" value="Chromosome i"/>
</dbReference>
<protein>
    <submittedName>
        <fullName evidence="2">Fic/DOC family protein</fullName>
    </submittedName>
</protein>
<keyword evidence="3" id="KW-1185">Reference proteome</keyword>
<dbReference type="InterPro" id="IPR036597">
    <property type="entry name" value="Fido-like_dom_sf"/>
</dbReference>